<evidence type="ECO:0000313" key="1">
    <source>
        <dbReference type="EMBL" id="KAF2540212.1"/>
    </source>
</evidence>
<dbReference type="EMBL" id="QGKW02002005">
    <property type="protein sequence ID" value="KAF2540212.1"/>
    <property type="molecule type" value="Genomic_DNA"/>
</dbReference>
<gene>
    <name evidence="1" type="ORF">F2Q68_00031048</name>
</gene>
<name>A0A8S9GAF7_BRACR</name>
<protein>
    <submittedName>
        <fullName evidence="1">Uncharacterized protein</fullName>
    </submittedName>
</protein>
<evidence type="ECO:0000313" key="2">
    <source>
        <dbReference type="Proteomes" id="UP000712281"/>
    </source>
</evidence>
<sequence>MQCSGVEEICGGSAYDPAYDPAYYTFLFEETQTNMNSPKLYWYGKGAHISSFSKRIKWSKRWKGHWKLLELKSKAAKFWERKVLSSRKVFQTFSIAFQKIRY</sequence>
<dbReference type="Proteomes" id="UP000712281">
    <property type="component" value="Unassembled WGS sequence"/>
</dbReference>
<proteinExistence type="predicted"/>
<comment type="caution">
    <text evidence="1">The sequence shown here is derived from an EMBL/GenBank/DDBJ whole genome shotgun (WGS) entry which is preliminary data.</text>
</comment>
<organism evidence="1 2">
    <name type="scientific">Brassica cretica</name>
    <name type="common">Mustard</name>
    <dbReference type="NCBI Taxonomy" id="69181"/>
    <lineage>
        <taxon>Eukaryota</taxon>
        <taxon>Viridiplantae</taxon>
        <taxon>Streptophyta</taxon>
        <taxon>Embryophyta</taxon>
        <taxon>Tracheophyta</taxon>
        <taxon>Spermatophyta</taxon>
        <taxon>Magnoliopsida</taxon>
        <taxon>eudicotyledons</taxon>
        <taxon>Gunneridae</taxon>
        <taxon>Pentapetalae</taxon>
        <taxon>rosids</taxon>
        <taxon>malvids</taxon>
        <taxon>Brassicales</taxon>
        <taxon>Brassicaceae</taxon>
        <taxon>Brassiceae</taxon>
        <taxon>Brassica</taxon>
    </lineage>
</organism>
<accession>A0A8S9GAF7</accession>
<dbReference type="AlphaFoldDB" id="A0A8S9GAF7"/>
<reference evidence="1" key="1">
    <citation type="submission" date="2019-12" db="EMBL/GenBank/DDBJ databases">
        <title>Genome sequencing and annotation of Brassica cretica.</title>
        <authorList>
            <person name="Studholme D.J."/>
            <person name="Sarris P.F."/>
        </authorList>
    </citation>
    <scope>NUCLEOTIDE SEQUENCE</scope>
    <source>
        <strain evidence="1">PFS-001/15</strain>
        <tissue evidence="1">Leaf</tissue>
    </source>
</reference>